<keyword evidence="1" id="KW-1133">Transmembrane helix</keyword>
<accession>A0A3E5BP47</accession>
<gene>
    <name evidence="2" type="ORF">DXB65_03560</name>
</gene>
<evidence type="ECO:0000313" key="2">
    <source>
        <dbReference type="EMBL" id="RGN39416.1"/>
    </source>
</evidence>
<keyword evidence="1" id="KW-0812">Transmembrane</keyword>
<evidence type="ECO:0000313" key="3">
    <source>
        <dbReference type="Proteomes" id="UP000260983"/>
    </source>
</evidence>
<organism evidence="2 3">
    <name type="scientific">Bacteroides oleiciplenus</name>
    <dbReference type="NCBI Taxonomy" id="626931"/>
    <lineage>
        <taxon>Bacteria</taxon>
        <taxon>Pseudomonadati</taxon>
        <taxon>Bacteroidota</taxon>
        <taxon>Bacteroidia</taxon>
        <taxon>Bacteroidales</taxon>
        <taxon>Bacteroidaceae</taxon>
        <taxon>Bacteroides</taxon>
    </lineage>
</organism>
<evidence type="ECO:0000256" key="1">
    <source>
        <dbReference type="SAM" id="Phobius"/>
    </source>
</evidence>
<dbReference type="AlphaFoldDB" id="A0A3E5BP47"/>
<name>A0A3E5BP47_9BACE</name>
<protein>
    <submittedName>
        <fullName evidence="2">Uncharacterized protein</fullName>
    </submittedName>
</protein>
<keyword evidence="1" id="KW-0472">Membrane</keyword>
<reference evidence="2 3" key="1">
    <citation type="submission" date="2018-08" db="EMBL/GenBank/DDBJ databases">
        <title>A genome reference for cultivated species of the human gut microbiota.</title>
        <authorList>
            <person name="Zou Y."/>
            <person name="Xue W."/>
            <person name="Luo G."/>
        </authorList>
    </citation>
    <scope>NUCLEOTIDE SEQUENCE [LARGE SCALE GENOMIC DNA]</scope>
    <source>
        <strain evidence="2 3">OM05-15BH</strain>
    </source>
</reference>
<comment type="caution">
    <text evidence="2">The sequence shown here is derived from an EMBL/GenBank/DDBJ whole genome shotgun (WGS) entry which is preliminary data.</text>
</comment>
<dbReference type="Proteomes" id="UP000260983">
    <property type="component" value="Unassembled WGS sequence"/>
</dbReference>
<feature type="transmembrane region" description="Helical" evidence="1">
    <location>
        <begin position="27"/>
        <end position="48"/>
    </location>
</feature>
<sequence>MKKRKKPTRKIYIPKKKVEREEKEPRIYRIIWTIIVIGIVISFLILMATSTHVVGYDHFIGIPSEWVRTLFD</sequence>
<dbReference type="EMBL" id="QSUL01000002">
    <property type="protein sequence ID" value="RGN39416.1"/>
    <property type="molecule type" value="Genomic_DNA"/>
</dbReference>
<proteinExistence type="predicted"/>